<evidence type="ECO:0000313" key="2">
    <source>
        <dbReference type="Proteomes" id="UP000321513"/>
    </source>
</evidence>
<keyword evidence="2" id="KW-1185">Reference proteome</keyword>
<organism evidence="1 2">
    <name type="scientific">Segetibacter aerophilus</name>
    <dbReference type="NCBI Taxonomy" id="670293"/>
    <lineage>
        <taxon>Bacteria</taxon>
        <taxon>Pseudomonadati</taxon>
        <taxon>Bacteroidota</taxon>
        <taxon>Chitinophagia</taxon>
        <taxon>Chitinophagales</taxon>
        <taxon>Chitinophagaceae</taxon>
        <taxon>Segetibacter</taxon>
    </lineage>
</organism>
<protein>
    <recommendedName>
        <fullName evidence="3">DUF4288 domain-containing protein</fullName>
    </recommendedName>
</protein>
<comment type="caution">
    <text evidence="1">The sequence shown here is derived from an EMBL/GenBank/DDBJ whole genome shotgun (WGS) entry which is preliminary data.</text>
</comment>
<reference evidence="1 2" key="1">
    <citation type="submission" date="2019-07" db="EMBL/GenBank/DDBJ databases">
        <title>Whole genome shotgun sequence of Segetibacter aerophilus NBRC 106135.</title>
        <authorList>
            <person name="Hosoyama A."/>
            <person name="Uohara A."/>
            <person name="Ohji S."/>
            <person name="Ichikawa N."/>
        </authorList>
    </citation>
    <scope>NUCLEOTIDE SEQUENCE [LARGE SCALE GENOMIC DNA]</scope>
    <source>
        <strain evidence="1 2">NBRC 106135</strain>
    </source>
</reference>
<dbReference type="Proteomes" id="UP000321513">
    <property type="component" value="Unassembled WGS sequence"/>
</dbReference>
<name>A0A512BIX2_9BACT</name>
<dbReference type="Pfam" id="PF14119">
    <property type="entry name" value="DUF4288"/>
    <property type="match status" value="1"/>
</dbReference>
<accession>A0A512BIX2</accession>
<gene>
    <name evidence="1" type="ORF">SAE01_44060</name>
</gene>
<dbReference type="OrthoDB" id="795527at2"/>
<evidence type="ECO:0000313" key="1">
    <source>
        <dbReference type="EMBL" id="GEO11910.1"/>
    </source>
</evidence>
<dbReference type="InterPro" id="IPR025630">
    <property type="entry name" value="DUF4288"/>
</dbReference>
<dbReference type="RefSeq" id="WP_147206037.1">
    <property type="nucleotide sequence ID" value="NZ_BJYT01000033.1"/>
</dbReference>
<evidence type="ECO:0008006" key="3">
    <source>
        <dbReference type="Google" id="ProtNLM"/>
    </source>
</evidence>
<dbReference type="EMBL" id="BJYT01000033">
    <property type="protein sequence ID" value="GEO11910.1"/>
    <property type="molecule type" value="Genomic_DNA"/>
</dbReference>
<dbReference type="AlphaFoldDB" id="A0A512BIX2"/>
<sequence>MKWYMAKIVYQIVCGDGQHTPQFDEQLRLIHAHNQLHAFHKARDMGKHEEDCFLNDLNKPVHWKFIDVAEIVVIDDLADGAEVYSKICEEDDEENYIRTIHLRAAALRENSSHELLALN</sequence>
<proteinExistence type="predicted"/>